<organism evidence="1 2">
    <name type="scientific">Allacma fusca</name>
    <dbReference type="NCBI Taxonomy" id="39272"/>
    <lineage>
        <taxon>Eukaryota</taxon>
        <taxon>Metazoa</taxon>
        <taxon>Ecdysozoa</taxon>
        <taxon>Arthropoda</taxon>
        <taxon>Hexapoda</taxon>
        <taxon>Collembola</taxon>
        <taxon>Symphypleona</taxon>
        <taxon>Sminthuridae</taxon>
        <taxon>Allacma</taxon>
    </lineage>
</organism>
<proteinExistence type="predicted"/>
<accession>A0A8J2K088</accession>
<keyword evidence="2" id="KW-1185">Reference proteome</keyword>
<feature type="non-terminal residue" evidence="1">
    <location>
        <position position="145"/>
    </location>
</feature>
<protein>
    <recommendedName>
        <fullName evidence="3">Ubiquitin-like protease family profile domain-containing protein</fullName>
    </recommendedName>
</protein>
<dbReference type="Proteomes" id="UP000708208">
    <property type="component" value="Unassembled WGS sequence"/>
</dbReference>
<evidence type="ECO:0008006" key="3">
    <source>
        <dbReference type="Google" id="ProtNLM"/>
    </source>
</evidence>
<evidence type="ECO:0000313" key="1">
    <source>
        <dbReference type="EMBL" id="CAG7729822.1"/>
    </source>
</evidence>
<name>A0A8J2K088_9HEXA</name>
<reference evidence="1" key="1">
    <citation type="submission" date="2021-06" db="EMBL/GenBank/DDBJ databases">
        <authorList>
            <person name="Hodson N. C."/>
            <person name="Mongue J. A."/>
            <person name="Jaron S. K."/>
        </authorList>
    </citation>
    <scope>NUCLEOTIDE SEQUENCE</scope>
</reference>
<gene>
    <name evidence="1" type="ORF">AFUS01_LOCUS18514</name>
</gene>
<dbReference type="AlphaFoldDB" id="A0A8J2K088"/>
<evidence type="ECO:0000313" key="2">
    <source>
        <dbReference type="Proteomes" id="UP000708208"/>
    </source>
</evidence>
<feature type="non-terminal residue" evidence="1">
    <location>
        <position position="1"/>
    </location>
</feature>
<dbReference type="OrthoDB" id="1939479at2759"/>
<sequence>NEGLHHKLWIPRKEFRKTSEGRIARSTKRKAKRVAAWASKIKTSELGVPSNIDMDSNCDETVGIVGVLKNLQLEEADLSTALNSSWLNNFLIDFYAELLITKFKPYGSVYFPTEFIATISNFGDHWIVIIADKKSLKLKIVDTLR</sequence>
<dbReference type="EMBL" id="CAJVCH010184780">
    <property type="protein sequence ID" value="CAG7729822.1"/>
    <property type="molecule type" value="Genomic_DNA"/>
</dbReference>
<comment type="caution">
    <text evidence="1">The sequence shown here is derived from an EMBL/GenBank/DDBJ whole genome shotgun (WGS) entry which is preliminary data.</text>
</comment>